<dbReference type="Proteomes" id="UP000466442">
    <property type="component" value="Linkage Group LG1"/>
</dbReference>
<organism evidence="1 2">
    <name type="scientific">Apolygus lucorum</name>
    <name type="common">Small green plant bug</name>
    <name type="synonym">Lygocoris lucorum</name>
    <dbReference type="NCBI Taxonomy" id="248454"/>
    <lineage>
        <taxon>Eukaryota</taxon>
        <taxon>Metazoa</taxon>
        <taxon>Ecdysozoa</taxon>
        <taxon>Arthropoda</taxon>
        <taxon>Hexapoda</taxon>
        <taxon>Insecta</taxon>
        <taxon>Pterygota</taxon>
        <taxon>Neoptera</taxon>
        <taxon>Paraneoptera</taxon>
        <taxon>Hemiptera</taxon>
        <taxon>Heteroptera</taxon>
        <taxon>Panheteroptera</taxon>
        <taxon>Cimicomorpha</taxon>
        <taxon>Miridae</taxon>
        <taxon>Mirini</taxon>
        <taxon>Apolygus</taxon>
    </lineage>
</organism>
<reference evidence="1" key="1">
    <citation type="journal article" date="2021" name="Mol. Ecol. Resour.">
        <title>Apolygus lucorum genome provides insights into omnivorousness and mesophyll feeding.</title>
        <authorList>
            <person name="Liu Y."/>
            <person name="Liu H."/>
            <person name="Wang H."/>
            <person name="Huang T."/>
            <person name="Liu B."/>
            <person name="Yang B."/>
            <person name="Yin L."/>
            <person name="Li B."/>
            <person name="Zhang Y."/>
            <person name="Zhang S."/>
            <person name="Jiang F."/>
            <person name="Zhang X."/>
            <person name="Ren Y."/>
            <person name="Wang B."/>
            <person name="Wang S."/>
            <person name="Lu Y."/>
            <person name="Wu K."/>
            <person name="Fan W."/>
            <person name="Wang G."/>
        </authorList>
    </citation>
    <scope>NUCLEOTIDE SEQUENCE</scope>
    <source>
        <strain evidence="1">12Hb</strain>
    </source>
</reference>
<protein>
    <submittedName>
        <fullName evidence="1">Uncharacterized protein</fullName>
    </submittedName>
</protein>
<proteinExistence type="predicted"/>
<sequence>MRGRLLPLRVDVAELQVSVRSEKLYSSNWNIFILAALTQRHLFLCGSPEFLTIRSLSSSSLDDWILSISTVVDRCKLYAELPTTISNLGRLTKFDHMVLIACSLFHFQLSSFRKQNLSNRGESAFVANQHLYKHPSHIRQHQQNQRKEYMPFTVSSCTGQHEVDSPHGQIHLFIFVFD</sequence>
<dbReference type="EMBL" id="WIXP02000001">
    <property type="protein sequence ID" value="KAF6216126.1"/>
    <property type="molecule type" value="Genomic_DNA"/>
</dbReference>
<dbReference type="AlphaFoldDB" id="A0A8S9Y734"/>
<comment type="caution">
    <text evidence="1">The sequence shown here is derived from an EMBL/GenBank/DDBJ whole genome shotgun (WGS) entry which is preliminary data.</text>
</comment>
<accession>A0A8S9Y734</accession>
<keyword evidence="2" id="KW-1185">Reference proteome</keyword>
<name>A0A8S9Y734_APOLU</name>
<evidence type="ECO:0000313" key="2">
    <source>
        <dbReference type="Proteomes" id="UP000466442"/>
    </source>
</evidence>
<gene>
    <name evidence="1" type="ORF">GE061_000464</name>
</gene>
<evidence type="ECO:0000313" key="1">
    <source>
        <dbReference type="EMBL" id="KAF6216126.1"/>
    </source>
</evidence>